<evidence type="ECO:0000313" key="4">
    <source>
        <dbReference type="EMBL" id="EPB74214.1"/>
    </source>
</evidence>
<dbReference type="GO" id="GO:0016139">
    <property type="term" value="P:glycoside catabolic process"/>
    <property type="evidence" value="ECO:0007669"/>
    <property type="project" value="TreeGrafter"/>
</dbReference>
<dbReference type="EMBL" id="KE124953">
    <property type="protein sequence ID" value="EPB74214.1"/>
    <property type="molecule type" value="Genomic_DNA"/>
</dbReference>
<dbReference type="GO" id="GO:0005737">
    <property type="term" value="C:cytoplasm"/>
    <property type="evidence" value="ECO:0007669"/>
    <property type="project" value="TreeGrafter"/>
</dbReference>
<dbReference type="PROSITE" id="PS00512">
    <property type="entry name" value="ALPHA_GALACTOSIDASE"/>
    <property type="match status" value="1"/>
</dbReference>
<proteinExistence type="inferred from homology"/>
<evidence type="ECO:0000256" key="1">
    <source>
        <dbReference type="ARBA" id="ARBA00009743"/>
    </source>
</evidence>
<dbReference type="InterPro" id="IPR000111">
    <property type="entry name" value="Glyco_hydro_27/36_CS"/>
</dbReference>
<accession>A0A0D6LQP0</accession>
<sequence>MADRLAEDGFLEAGYNRVHIDDCWMERSRDKHGRLVADLKRFPSGIKELAKYVRCAQGLKKLRKKGRDREDSYQKSDEM</sequence>
<evidence type="ECO:0008006" key="6">
    <source>
        <dbReference type="Google" id="ProtNLM"/>
    </source>
</evidence>
<dbReference type="PANTHER" id="PTHR11452:SF83">
    <property type="entry name" value="ALPHA-GALACTOSIDASE"/>
    <property type="match status" value="1"/>
</dbReference>
<dbReference type="InterPro" id="IPR002241">
    <property type="entry name" value="Glyco_hydro_27"/>
</dbReference>
<dbReference type="Proteomes" id="UP000054495">
    <property type="component" value="Unassembled WGS sequence"/>
</dbReference>
<evidence type="ECO:0000256" key="2">
    <source>
        <dbReference type="ARBA" id="ARBA00022801"/>
    </source>
</evidence>
<evidence type="ECO:0000256" key="3">
    <source>
        <dbReference type="ARBA" id="ARBA00023295"/>
    </source>
</evidence>
<dbReference type="GO" id="GO:0004557">
    <property type="term" value="F:alpha-galactosidase activity"/>
    <property type="evidence" value="ECO:0007669"/>
    <property type="project" value="TreeGrafter"/>
</dbReference>
<dbReference type="GO" id="GO:0009311">
    <property type="term" value="P:oligosaccharide metabolic process"/>
    <property type="evidence" value="ECO:0007669"/>
    <property type="project" value="TreeGrafter"/>
</dbReference>
<dbReference type="SUPFAM" id="SSF51445">
    <property type="entry name" value="(Trans)glycosidases"/>
    <property type="match status" value="1"/>
</dbReference>
<comment type="similarity">
    <text evidence="1">Belongs to the glycosyl hydrolase 27 family.</text>
</comment>
<keyword evidence="2" id="KW-0378">Hydrolase</keyword>
<dbReference type="Pfam" id="PF16499">
    <property type="entry name" value="Melibiase_2"/>
    <property type="match status" value="1"/>
</dbReference>
<dbReference type="PANTHER" id="PTHR11452">
    <property type="entry name" value="ALPHA-GALACTOSIDASE/ALPHA-N-ACETYLGALACTOSAMINIDASE"/>
    <property type="match status" value="1"/>
</dbReference>
<dbReference type="AlphaFoldDB" id="A0A0D6LQP0"/>
<keyword evidence="3" id="KW-0326">Glycosidase</keyword>
<keyword evidence="5" id="KW-1185">Reference proteome</keyword>
<organism evidence="4 5">
    <name type="scientific">Ancylostoma ceylanicum</name>
    <dbReference type="NCBI Taxonomy" id="53326"/>
    <lineage>
        <taxon>Eukaryota</taxon>
        <taxon>Metazoa</taxon>
        <taxon>Ecdysozoa</taxon>
        <taxon>Nematoda</taxon>
        <taxon>Chromadorea</taxon>
        <taxon>Rhabditida</taxon>
        <taxon>Rhabditina</taxon>
        <taxon>Rhabditomorpha</taxon>
        <taxon>Strongyloidea</taxon>
        <taxon>Ancylostomatidae</taxon>
        <taxon>Ancylostomatinae</taxon>
        <taxon>Ancylostoma</taxon>
    </lineage>
</organism>
<dbReference type="InterPro" id="IPR017853">
    <property type="entry name" value="GH"/>
</dbReference>
<name>A0A0D6LQP0_9BILA</name>
<dbReference type="Gene3D" id="3.20.20.70">
    <property type="entry name" value="Aldolase class I"/>
    <property type="match status" value="1"/>
</dbReference>
<protein>
    <recommendedName>
        <fullName evidence="6">Alpha-galactosidase</fullName>
    </recommendedName>
</protein>
<dbReference type="InterPro" id="IPR013785">
    <property type="entry name" value="Aldolase_TIM"/>
</dbReference>
<evidence type="ECO:0000313" key="5">
    <source>
        <dbReference type="Proteomes" id="UP000054495"/>
    </source>
</evidence>
<reference evidence="4 5" key="1">
    <citation type="submission" date="2013-05" db="EMBL/GenBank/DDBJ databases">
        <title>Draft genome of the parasitic nematode Anyclostoma ceylanicum.</title>
        <authorList>
            <person name="Mitreva M."/>
        </authorList>
    </citation>
    <scope>NUCLEOTIDE SEQUENCE [LARGE SCALE GENOMIC DNA]</scope>
</reference>
<gene>
    <name evidence="4" type="ORF">ANCCEY_06703</name>
</gene>